<proteinExistence type="predicted"/>
<evidence type="ECO:0000313" key="1">
    <source>
        <dbReference type="Proteomes" id="UP000790787"/>
    </source>
</evidence>
<dbReference type="Proteomes" id="UP000790787">
    <property type="component" value="Chromosome 18"/>
</dbReference>
<name>A0AC58T574_TOBAC</name>
<sequence>MKKNKALKHSPKKDLESDVPSFDLGVLSPHSPQKQGKSAHAIVDMKYSVSLSQIRAEVRTKQRHDFDVGESSRPIKQADRKRKGIVLDDDFVEDVPISKPGKKVKITFVEFCRMDIFLHLIMLIMGCLDSRHYVTLTFLAKLKRLCPNGLKLFKKTCFGYLLSFPNLCMQNQAIHLLMKYELKSSDASYFIAELKGERLKFGLREFAVITGLGCHTEVTDFGYTPSYVSKIMSSYFPNKIKVEKTYLKHIVITKSWINDEDAVKLCILYLIEYFICPSERYHIGLVDHFRFYLVESGQYESFPWGVQSYRQLIESVRHRLNPFVHSYLIQGFPLAMKVWLYKCCSSVNIDIATKISNSTPRILNWSAAKGQIWLAAIEDKMIKPEWMKFTNINESPEELSVMSLPDKVDEKLENFRKDVFEELGSLRDLIKDSVKTVLHVINNLNDQVDAKFDGSSTKNTDQPKDKNNQQFQFNSGETMQVSPSKIEHVECAHGEENHPVHIDLYTHFEGVVDEENAEREDMHAQSLIHGVTVAAQTEQQNLKDDNVGKEAEYVNVGDSEESGDPELLDQFHKWLYNGTDTGPKRRKAPYSIKDNQFKPWLDLGVEKVDKKEWFFSLAHPGQVLNDSHINVIMYYLRKRGKYGLHNNTRFTTTDCVFKTRIDQIYEKFKNSPQEKKFSVVKPQDVVAEYILGYRLLANVAWDEVDYVIMPVNIVEKFHWVLVVFDIAERCFYAYDSMVSSHNHSIVESCVDKFSIIIPLYLSCTGFYGKRKDINFKNTKAYIEKHVTDPLNIQ</sequence>
<keyword evidence="1" id="KW-1185">Reference proteome</keyword>
<accession>A0AC58T574</accession>
<protein>
    <submittedName>
        <fullName evidence="2">Uncharacterized protein LOC142172618</fullName>
    </submittedName>
</protein>
<reference evidence="2" key="2">
    <citation type="submission" date="2025-08" db="UniProtKB">
        <authorList>
            <consortium name="RefSeq"/>
        </authorList>
    </citation>
    <scope>IDENTIFICATION</scope>
    <source>
        <tissue evidence="2">Leaf</tissue>
    </source>
</reference>
<reference evidence="1" key="1">
    <citation type="journal article" date="2014" name="Nat. Commun.">
        <title>The tobacco genome sequence and its comparison with those of tomato and potato.</title>
        <authorList>
            <person name="Sierro N."/>
            <person name="Battey J.N."/>
            <person name="Ouadi S."/>
            <person name="Bakaher N."/>
            <person name="Bovet L."/>
            <person name="Willig A."/>
            <person name="Goepfert S."/>
            <person name="Peitsch M.C."/>
            <person name="Ivanov N.V."/>
        </authorList>
    </citation>
    <scope>NUCLEOTIDE SEQUENCE [LARGE SCALE GENOMIC DNA]</scope>
</reference>
<gene>
    <name evidence="2" type="primary">LOC142172618</name>
</gene>
<dbReference type="RefSeq" id="XP_075092384.1">
    <property type="nucleotide sequence ID" value="XM_075236283.1"/>
</dbReference>
<organism evidence="1 2">
    <name type="scientific">Nicotiana tabacum</name>
    <name type="common">Common tobacco</name>
    <dbReference type="NCBI Taxonomy" id="4097"/>
    <lineage>
        <taxon>Eukaryota</taxon>
        <taxon>Viridiplantae</taxon>
        <taxon>Streptophyta</taxon>
        <taxon>Embryophyta</taxon>
        <taxon>Tracheophyta</taxon>
        <taxon>Spermatophyta</taxon>
        <taxon>Magnoliopsida</taxon>
        <taxon>eudicotyledons</taxon>
        <taxon>Gunneridae</taxon>
        <taxon>Pentapetalae</taxon>
        <taxon>asterids</taxon>
        <taxon>lamiids</taxon>
        <taxon>Solanales</taxon>
        <taxon>Solanaceae</taxon>
        <taxon>Nicotianoideae</taxon>
        <taxon>Nicotianeae</taxon>
        <taxon>Nicotiana</taxon>
    </lineage>
</organism>
<evidence type="ECO:0000313" key="2">
    <source>
        <dbReference type="RefSeq" id="XP_075092384.1"/>
    </source>
</evidence>